<proteinExistence type="predicted"/>
<organism evidence="2 3">
    <name type="scientific">Amorphotheca resinae ATCC 22711</name>
    <dbReference type="NCBI Taxonomy" id="857342"/>
    <lineage>
        <taxon>Eukaryota</taxon>
        <taxon>Fungi</taxon>
        <taxon>Dikarya</taxon>
        <taxon>Ascomycota</taxon>
        <taxon>Pezizomycotina</taxon>
        <taxon>Leotiomycetes</taxon>
        <taxon>Helotiales</taxon>
        <taxon>Amorphothecaceae</taxon>
        <taxon>Amorphotheca</taxon>
    </lineage>
</organism>
<feature type="compositionally biased region" description="Pro residues" evidence="1">
    <location>
        <begin position="420"/>
        <end position="431"/>
    </location>
</feature>
<feature type="region of interest" description="Disordered" evidence="1">
    <location>
        <begin position="274"/>
        <end position="544"/>
    </location>
</feature>
<evidence type="ECO:0000313" key="3">
    <source>
        <dbReference type="Proteomes" id="UP000241818"/>
    </source>
</evidence>
<dbReference type="Proteomes" id="UP000241818">
    <property type="component" value="Unassembled WGS sequence"/>
</dbReference>
<dbReference type="GeneID" id="36576707"/>
<keyword evidence="3" id="KW-1185">Reference proteome</keyword>
<dbReference type="EMBL" id="KZ679008">
    <property type="protein sequence ID" value="PSS22808.1"/>
    <property type="molecule type" value="Genomic_DNA"/>
</dbReference>
<gene>
    <name evidence="2" type="ORF">M430DRAFT_56693</name>
</gene>
<evidence type="ECO:0000256" key="1">
    <source>
        <dbReference type="SAM" id="MobiDB-lite"/>
    </source>
</evidence>
<accession>A0A2T3B7F5</accession>
<evidence type="ECO:0000313" key="2">
    <source>
        <dbReference type="EMBL" id="PSS22808.1"/>
    </source>
</evidence>
<feature type="compositionally biased region" description="Basic and acidic residues" evidence="1">
    <location>
        <begin position="435"/>
        <end position="452"/>
    </location>
</feature>
<feature type="region of interest" description="Disordered" evidence="1">
    <location>
        <begin position="169"/>
        <end position="197"/>
    </location>
</feature>
<reference evidence="2 3" key="1">
    <citation type="journal article" date="2018" name="New Phytol.">
        <title>Comparative genomics and transcriptomics depict ericoid mycorrhizal fungi as versatile saprotrophs and plant mutualists.</title>
        <authorList>
            <person name="Martino E."/>
            <person name="Morin E."/>
            <person name="Grelet G.A."/>
            <person name="Kuo A."/>
            <person name="Kohler A."/>
            <person name="Daghino S."/>
            <person name="Barry K.W."/>
            <person name="Cichocki N."/>
            <person name="Clum A."/>
            <person name="Dockter R.B."/>
            <person name="Hainaut M."/>
            <person name="Kuo R.C."/>
            <person name="LaButti K."/>
            <person name="Lindahl B.D."/>
            <person name="Lindquist E.A."/>
            <person name="Lipzen A."/>
            <person name="Khouja H.R."/>
            <person name="Magnuson J."/>
            <person name="Murat C."/>
            <person name="Ohm R.A."/>
            <person name="Singer S.W."/>
            <person name="Spatafora J.W."/>
            <person name="Wang M."/>
            <person name="Veneault-Fourrey C."/>
            <person name="Henrissat B."/>
            <person name="Grigoriev I.V."/>
            <person name="Martin F.M."/>
            <person name="Perotto S."/>
        </authorList>
    </citation>
    <scope>NUCLEOTIDE SEQUENCE [LARGE SCALE GENOMIC DNA]</scope>
    <source>
        <strain evidence="2 3">ATCC 22711</strain>
    </source>
</reference>
<feature type="compositionally biased region" description="Pro residues" evidence="1">
    <location>
        <begin position="307"/>
        <end position="317"/>
    </location>
</feature>
<feature type="compositionally biased region" description="Basic and acidic residues" evidence="1">
    <location>
        <begin position="282"/>
        <end position="295"/>
    </location>
</feature>
<feature type="compositionally biased region" description="Polar residues" evidence="1">
    <location>
        <begin position="484"/>
        <end position="496"/>
    </location>
</feature>
<protein>
    <submittedName>
        <fullName evidence="2">Uncharacterized protein</fullName>
    </submittedName>
</protein>
<dbReference type="OrthoDB" id="3550832at2759"/>
<dbReference type="InParanoid" id="A0A2T3B7F5"/>
<dbReference type="RefSeq" id="XP_024722854.1">
    <property type="nucleotide sequence ID" value="XM_024868626.1"/>
</dbReference>
<dbReference type="AlphaFoldDB" id="A0A2T3B7F5"/>
<feature type="compositionally biased region" description="Basic and acidic residues" evidence="1">
    <location>
        <begin position="338"/>
        <end position="351"/>
    </location>
</feature>
<sequence>MCHQFNTYFTRCRHREQVLNRCASSFENYKREPKKKKKGGWFKNLFSHSSSKKQQWECDRHIISERRLEYCNACTMNRELKRREREAIIRREQAKTREEIRQASLQRFAFRCSRCRAERRNLRPEDRDPQINRGLCCARGLDEYEKYETREGKWGSGSGLLLPQYKYHPITGSQAAPRTPRKERDPASRRRSAGTEAAQIAAKEASRRYGWENDPRYSADISTELARDITNLAASVSRRPLSPKYEVTVENYLPEPKQEAPKKHDATIAVSSAERGGNISPRYEEPGIDWDRWDRAPQTFHGRYPPATVPPRKPVPQRPEIQVPQPRKYFPQNNLLRDPPRQEPLPRDPLQRKPVAQSLQGPLPRDPLQRKPVAQGPQGPPPQESLPRDPIRRKPVAQGPQGPLPRDPIRRKPVPQRLQGPPPQEPLPHPPLRNQRGEVWRDSRDIMKESKDTAGQYGTSALSPDSRCYPATQQQYHNFPDTPESGQKPTRDQQYSPLGPGVGYNPTMDHHRALPLTPDSRHYRDPSPSPPSPVSPLDTTKWDLPLPARPLKSMVSRLDDSIDEALELWKKYDGLGPI</sequence>
<name>A0A2T3B7F5_AMORE</name>